<dbReference type="PANTHER" id="PTHR34427">
    <property type="entry name" value="DUF4283 DOMAIN PROTEIN"/>
    <property type="match status" value="1"/>
</dbReference>
<dbReference type="Proteomes" id="UP000242715">
    <property type="component" value="Unassembled WGS sequence"/>
</dbReference>
<keyword evidence="3" id="KW-1185">Reference proteome</keyword>
<dbReference type="CDD" id="cd00590">
    <property type="entry name" value="RRM_SF"/>
    <property type="match status" value="1"/>
</dbReference>
<dbReference type="OrthoDB" id="1436718at2759"/>
<dbReference type="EMBL" id="DF974397">
    <property type="protein sequence ID" value="GAU48228.1"/>
    <property type="molecule type" value="Genomic_DNA"/>
</dbReference>
<proteinExistence type="predicted"/>
<evidence type="ECO:0000313" key="2">
    <source>
        <dbReference type="EMBL" id="GAU48228.1"/>
    </source>
</evidence>
<dbReference type="SUPFAM" id="SSF54928">
    <property type="entry name" value="RNA-binding domain, RBD"/>
    <property type="match status" value="1"/>
</dbReference>
<dbReference type="PANTHER" id="PTHR34427:SF5">
    <property type="entry name" value="DUF4283 DOMAIN-CONTAINING PROTEIN"/>
    <property type="match status" value="1"/>
</dbReference>
<reference evidence="3" key="1">
    <citation type="journal article" date="2017" name="Front. Plant Sci.">
        <title>Climate Clever Clovers: New Paradigm to Reduce the Environmental Footprint of Ruminants by Breeding Low Methanogenic Forages Utilizing Haplotype Variation.</title>
        <authorList>
            <person name="Kaur P."/>
            <person name="Appels R."/>
            <person name="Bayer P.E."/>
            <person name="Keeble-Gagnere G."/>
            <person name="Wang J."/>
            <person name="Hirakawa H."/>
            <person name="Shirasawa K."/>
            <person name="Vercoe P."/>
            <person name="Stefanova K."/>
            <person name="Durmic Z."/>
            <person name="Nichols P."/>
            <person name="Revell C."/>
            <person name="Isobe S.N."/>
            <person name="Edwards D."/>
            <person name="Erskine W."/>
        </authorList>
    </citation>
    <scope>NUCLEOTIDE SEQUENCE [LARGE SCALE GENOMIC DNA]</scope>
    <source>
        <strain evidence="3">cv. Daliak</strain>
    </source>
</reference>
<sequence>MISRPFFFTNFSDNFGAYAMLRSFQYYGDATEVVIPAKRGIRGGRFGFVRFAYVTDIRRFETELDSIIFGRDKISVNVSRFNRAEDGIKTSRNLSRKENGGVRREENIQINRGIEQLGAGETQHHFQKPSKPKTAISDMEKLQQAFVGIVKEPDMAYNIQNSFHRQGYFGVKVTPLGANLCLLQGQDEGEVQALIEDAKDWLDQWFKEIKPWDPKDIDVERTIWLRIYGIPSHAWNEVFFAQLVKPWGTFVNEDEGALKKITMDVARLMICTSSTQVIDEFIDVKVNGVIFHLRVLEDSYGPMRIMVTQNQRQDGRDDEVSEDEEEEEELAPGLWAEEEVAEREAEDQEETPLTITTAFRKQQKIIRGTKFTEEVSSGRGVIVEADVVRNPPIRGRSNKKPSNSLSSVGTILCCSSLGSSDIRNCNRRFIEKHDYVTAQKVWEGAVEQGVVGAEKEDCYIFKIQLNEKNDEWKEKLLYIVNIYSPCSWSGKHKLWQDLLDFKLKNDNGEWCLGGDFNVISNIGERHERGSVGSHSERREFSAFMEAFEVIDIPVLGKQFTWFNSDCSAMSRLDHFLLSDGFIHHTGKKAFILKEKLKQLKEALRKWNKQVFGFTDLGIDNTVKELNEVEDLTANADVDPSTLNSKDLVPPGPHLGDPGAATSRPSPPPSLVEFLPSVGIEPRTLGFKYVFNPFPLPIALVI</sequence>
<dbReference type="InterPro" id="IPR036691">
    <property type="entry name" value="Endo/exonu/phosph_ase_sf"/>
</dbReference>
<dbReference type="SUPFAM" id="SSF56219">
    <property type="entry name" value="DNase I-like"/>
    <property type="match status" value="1"/>
</dbReference>
<dbReference type="Gene3D" id="3.60.10.10">
    <property type="entry name" value="Endonuclease/exonuclease/phosphatase"/>
    <property type="match status" value="1"/>
</dbReference>
<protein>
    <submittedName>
        <fullName evidence="2">Uncharacterized protein</fullName>
    </submittedName>
</protein>
<dbReference type="InterPro" id="IPR035979">
    <property type="entry name" value="RBD_domain_sf"/>
</dbReference>
<evidence type="ECO:0000256" key="1">
    <source>
        <dbReference type="SAM" id="MobiDB-lite"/>
    </source>
</evidence>
<feature type="compositionally biased region" description="Acidic residues" evidence="1">
    <location>
        <begin position="316"/>
        <end position="350"/>
    </location>
</feature>
<evidence type="ECO:0000313" key="3">
    <source>
        <dbReference type="Proteomes" id="UP000242715"/>
    </source>
</evidence>
<name>A0A2Z6NVL1_TRISU</name>
<accession>A0A2Z6NVL1</accession>
<feature type="region of interest" description="Disordered" evidence="1">
    <location>
        <begin position="636"/>
        <end position="667"/>
    </location>
</feature>
<dbReference type="GO" id="GO:0003676">
    <property type="term" value="F:nucleic acid binding"/>
    <property type="evidence" value="ECO:0007669"/>
    <property type="project" value="InterPro"/>
</dbReference>
<gene>
    <name evidence="2" type="ORF">TSUD_184080</name>
</gene>
<organism evidence="2 3">
    <name type="scientific">Trifolium subterraneum</name>
    <name type="common">Subterranean clover</name>
    <dbReference type="NCBI Taxonomy" id="3900"/>
    <lineage>
        <taxon>Eukaryota</taxon>
        <taxon>Viridiplantae</taxon>
        <taxon>Streptophyta</taxon>
        <taxon>Embryophyta</taxon>
        <taxon>Tracheophyta</taxon>
        <taxon>Spermatophyta</taxon>
        <taxon>Magnoliopsida</taxon>
        <taxon>eudicotyledons</taxon>
        <taxon>Gunneridae</taxon>
        <taxon>Pentapetalae</taxon>
        <taxon>rosids</taxon>
        <taxon>fabids</taxon>
        <taxon>Fabales</taxon>
        <taxon>Fabaceae</taxon>
        <taxon>Papilionoideae</taxon>
        <taxon>50 kb inversion clade</taxon>
        <taxon>NPAAA clade</taxon>
        <taxon>Hologalegina</taxon>
        <taxon>IRL clade</taxon>
        <taxon>Trifolieae</taxon>
        <taxon>Trifolium</taxon>
    </lineage>
</organism>
<dbReference type="AlphaFoldDB" id="A0A2Z6NVL1"/>
<feature type="region of interest" description="Disordered" evidence="1">
    <location>
        <begin position="309"/>
        <end position="354"/>
    </location>
</feature>